<dbReference type="Proteomes" id="UP001476247">
    <property type="component" value="Unassembled WGS sequence"/>
</dbReference>
<gene>
    <name evidence="1" type="ORF">HPULCUR_001315</name>
</gene>
<proteinExistence type="predicted"/>
<comment type="caution">
    <text evidence="1">The sequence shown here is derived from an EMBL/GenBank/DDBJ whole genome shotgun (WGS) entry which is preliminary data.</text>
</comment>
<protein>
    <submittedName>
        <fullName evidence="1">Uncharacterized protein</fullName>
    </submittedName>
</protein>
<evidence type="ECO:0000313" key="2">
    <source>
        <dbReference type="Proteomes" id="UP001476247"/>
    </source>
</evidence>
<organism evidence="1 2">
    <name type="scientific">Helicostylum pulchrum</name>
    <dbReference type="NCBI Taxonomy" id="562976"/>
    <lineage>
        <taxon>Eukaryota</taxon>
        <taxon>Fungi</taxon>
        <taxon>Fungi incertae sedis</taxon>
        <taxon>Mucoromycota</taxon>
        <taxon>Mucoromycotina</taxon>
        <taxon>Mucoromycetes</taxon>
        <taxon>Mucorales</taxon>
        <taxon>Mucorineae</taxon>
        <taxon>Mucoraceae</taxon>
        <taxon>Helicostylum</taxon>
    </lineage>
</organism>
<keyword evidence="2" id="KW-1185">Reference proteome</keyword>
<accession>A0ABP9XNY7</accession>
<reference evidence="1 2" key="1">
    <citation type="submission" date="2024-04" db="EMBL/GenBank/DDBJ databases">
        <title>genome sequences of Mucor flavus KT1a and Helicostylum pulchrum KT1b strains isolation_sourced from the surface of a dry-aged beef.</title>
        <authorList>
            <person name="Toyotome T."/>
            <person name="Hosono M."/>
            <person name="Torimaru M."/>
            <person name="Fukuda K."/>
            <person name="Mikami N."/>
        </authorList>
    </citation>
    <scope>NUCLEOTIDE SEQUENCE [LARGE SCALE GENOMIC DNA]</scope>
    <source>
        <strain evidence="1 2">KT1b</strain>
    </source>
</reference>
<name>A0ABP9XNY7_9FUNG</name>
<dbReference type="EMBL" id="BAABUJ010000005">
    <property type="protein sequence ID" value="GAA5795950.1"/>
    <property type="molecule type" value="Genomic_DNA"/>
</dbReference>
<evidence type="ECO:0000313" key="1">
    <source>
        <dbReference type="EMBL" id="GAA5795950.1"/>
    </source>
</evidence>
<sequence>MSYFIEETYENWNPKDAKKYYLRSGCSSSNLNRVLVKTLEVIINSDNFVALCRDKSKKLVTTLKDEVKGKKPETKTSNPPADKKISNREIITNHFNNIGEKPTLIINQVPVNELGIALIVVRKKTFINTLHIATANSSKRNNISNDTHFDVLALSSVGRPSSISATRPSPQVKWCLANGSNISNLFHSYREKPLKRIATNCGPDNIYEELSINGIMFITDEARLHYNIKSDEFEKSKEESFNKYTVNLESTKITEAIKKIVKVSKLDTDNAIDNAIMWCNEAIQSKSKMEKKVALSTSVMLV</sequence>